<dbReference type="GeneID" id="94829593"/>
<dbReference type="Proteomes" id="UP000179807">
    <property type="component" value="Unassembled WGS sequence"/>
</dbReference>
<dbReference type="AlphaFoldDB" id="A0A1J4JE77"/>
<evidence type="ECO:0000313" key="3">
    <source>
        <dbReference type="Proteomes" id="UP000179807"/>
    </source>
</evidence>
<evidence type="ECO:0000256" key="1">
    <source>
        <dbReference type="SAM" id="Phobius"/>
    </source>
</evidence>
<proteinExistence type="predicted"/>
<organism evidence="2 3">
    <name type="scientific">Tritrichomonas foetus</name>
    <dbReference type="NCBI Taxonomy" id="1144522"/>
    <lineage>
        <taxon>Eukaryota</taxon>
        <taxon>Metamonada</taxon>
        <taxon>Parabasalia</taxon>
        <taxon>Tritrichomonadida</taxon>
        <taxon>Tritrichomonadidae</taxon>
        <taxon>Tritrichomonas</taxon>
    </lineage>
</organism>
<accession>A0A1J4JE77</accession>
<reference evidence="2" key="1">
    <citation type="submission" date="2016-10" db="EMBL/GenBank/DDBJ databases">
        <authorList>
            <person name="Benchimol M."/>
            <person name="Almeida L.G."/>
            <person name="Vasconcelos A.T."/>
            <person name="Perreira-Neves A."/>
            <person name="Rosa I.A."/>
            <person name="Tasca T."/>
            <person name="Bogo M.R."/>
            <person name="de Souza W."/>
        </authorList>
    </citation>
    <scope>NUCLEOTIDE SEQUENCE [LARGE SCALE GENOMIC DNA]</scope>
    <source>
        <strain evidence="2">K</strain>
    </source>
</reference>
<protein>
    <submittedName>
        <fullName evidence="2">Uncharacterized protein</fullName>
    </submittedName>
</protein>
<dbReference type="VEuPathDB" id="TrichDB:TRFO_09472"/>
<comment type="caution">
    <text evidence="2">The sequence shown here is derived from an EMBL/GenBank/DDBJ whole genome shotgun (WGS) entry which is preliminary data.</text>
</comment>
<dbReference type="RefSeq" id="XP_068350595.1">
    <property type="nucleotide sequence ID" value="XM_068494889.1"/>
</dbReference>
<keyword evidence="1" id="KW-0472">Membrane</keyword>
<feature type="transmembrane region" description="Helical" evidence="1">
    <location>
        <begin position="608"/>
        <end position="633"/>
    </location>
</feature>
<keyword evidence="1" id="KW-1133">Transmembrane helix</keyword>
<sequence length="643" mass="70185">MSVNTGGDTCNVFITNSKFTGCSSYEHPIPLTEETGSTYQLTPDKISGTVCNPPEYTITVQKNSDLSAYTIYYRIGESTKYQSLGSDSSVTNRGTFSIQFFVSNAELANCDKVAVTDKISVTEASGTSVELSASKIPSGSCTEKSKYTATITKDASLSGYDITYQIGSGSKLPFKETITEENAFEVSFYATNSDLVDCTDVLIGSSHSINNAAEPTLITLRKDDIPSDKCTEKQYTVKINVDYSLNPPYTIKYKIGEEDAHELTEKTISRKDPFSISFYATNPERNDCTDILIGNAFEVSNFETPTNAFLTQDNIPAGKCTEKLYTVIIEPNTADFDERFIFHYNINDGPIQLLEKLTISQSEAFNISIYLTGKGLLNCPERGTLLASPFEIKDNTKATTIKLSKKDIPEGYCVPFEPNEETQSFMKKLNDLTNKNVSEYVVEDGQSVKISNENAEITSKGSVTVKSESLSVGAISVNEGTVTIQGPLLTNVYMVKGKVVLHCDASTKTMPAGSIEQASSKLLDKEIKIDTLDIEIKMDGEPKEDFLLAIGTVSGFQPNLITSYQYRQAKAGDIVYVAGLGQIQYDSFASQYPDMYVLEVTKSDGANVGLIVGVVVAVVVVIVVVVVVVIIVLKKKKKDTSSH</sequence>
<evidence type="ECO:0000313" key="2">
    <source>
        <dbReference type="EMBL" id="OHS97458.1"/>
    </source>
</evidence>
<keyword evidence="1" id="KW-0812">Transmembrane</keyword>
<dbReference type="EMBL" id="MLAK01001115">
    <property type="protein sequence ID" value="OHS97458.1"/>
    <property type="molecule type" value="Genomic_DNA"/>
</dbReference>
<keyword evidence="3" id="KW-1185">Reference proteome</keyword>
<name>A0A1J4JE77_9EUKA</name>
<gene>
    <name evidence="2" type="ORF">TRFO_09472</name>
</gene>